<dbReference type="Gene3D" id="3.90.226.10">
    <property type="entry name" value="2-enoyl-CoA Hydratase, Chain A, domain 1"/>
    <property type="match status" value="1"/>
</dbReference>
<dbReference type="Pfam" id="PF00378">
    <property type="entry name" value="ECH_1"/>
    <property type="match status" value="1"/>
</dbReference>
<reference evidence="5" key="1">
    <citation type="submission" date="2017-05" db="EMBL/GenBank/DDBJ databases">
        <authorList>
            <person name="Song R."/>
            <person name="Chenine A.L."/>
            <person name="Ruprecht R.M."/>
        </authorList>
    </citation>
    <scope>NUCLEOTIDE SEQUENCE [LARGE SCALE GENOMIC DNA]</scope>
</reference>
<dbReference type="PANTHER" id="PTHR42964">
    <property type="entry name" value="ENOYL-COA HYDRATASE"/>
    <property type="match status" value="1"/>
</dbReference>
<evidence type="ECO:0000256" key="2">
    <source>
        <dbReference type="ARBA" id="ARBA00023026"/>
    </source>
</evidence>
<dbReference type="AlphaFoldDB" id="A0A2H1H7P7"/>
<dbReference type="CDD" id="cd06558">
    <property type="entry name" value="crotonase-like"/>
    <property type="match status" value="1"/>
</dbReference>
<protein>
    <recommendedName>
        <fullName evidence="6">Enoyl-CoA hydratase</fullName>
    </recommendedName>
</protein>
<gene>
    <name evidence="4" type="ORF">ZT1E4_G11143</name>
</gene>
<comment type="similarity">
    <text evidence="1">Belongs to the enoyl-CoA hydratase/isomerase family.</text>
</comment>
<dbReference type="PANTHER" id="PTHR42964:SF1">
    <property type="entry name" value="POLYKETIDE BIOSYNTHESIS ENOYL-COA HYDRATASE PKSH-RELATED"/>
    <property type="match status" value="1"/>
</dbReference>
<dbReference type="SUPFAM" id="SSF52096">
    <property type="entry name" value="ClpP/crotonase"/>
    <property type="match status" value="1"/>
</dbReference>
<accession>A0A2H1H7P7</accession>
<dbReference type="EMBL" id="LT854265">
    <property type="protein sequence ID" value="SMR61830.1"/>
    <property type="molecule type" value="Genomic_DNA"/>
</dbReference>
<evidence type="ECO:0000256" key="3">
    <source>
        <dbReference type="SAM" id="MobiDB-lite"/>
    </source>
</evidence>
<sequence>MADAVTKSKRTSATSLKSPREWQPTDLTSEDVRVERAGSAVKITLARAKKGNSMTPSMLSSLTALYRDLATDPTVFTITLAGDGKFSCTGMDFSEDTDRSSAEGNFYGKVRDLFKAIEDVPQTTIALIAGPAFGSGVGLTFACDVRIVASTARWTLSEVKLGLQPAVLSRFMSREWGFSCTREAMLSGPEASPAELHRIGAVHQVVDDPSTLPQALDKYLDVLDQCAPKSDGEIKELIRLAWKDAGDEKQDAFIEEKVLKMMTPGSEDEHGISQFEKKIRPVDWKAFWAPKSKF</sequence>
<name>A0A2H1H7P7_ZYMTR</name>
<dbReference type="Proteomes" id="UP000245764">
    <property type="component" value="Chromosome 13"/>
</dbReference>
<dbReference type="InterPro" id="IPR029045">
    <property type="entry name" value="ClpP/crotonase-like_dom_sf"/>
</dbReference>
<dbReference type="InterPro" id="IPR001753">
    <property type="entry name" value="Enoyl-CoA_hydra/iso"/>
</dbReference>
<evidence type="ECO:0000313" key="4">
    <source>
        <dbReference type="EMBL" id="SMR61830.1"/>
    </source>
</evidence>
<feature type="region of interest" description="Disordered" evidence="3">
    <location>
        <begin position="1"/>
        <end position="27"/>
    </location>
</feature>
<keyword evidence="2" id="KW-0843">Virulence</keyword>
<dbReference type="InterPro" id="IPR051683">
    <property type="entry name" value="Enoyl-CoA_Hydratase/Isomerase"/>
</dbReference>
<organism evidence="4 5">
    <name type="scientific">Zymoseptoria tritici ST99CH_1E4</name>
    <dbReference type="NCBI Taxonomy" id="1276532"/>
    <lineage>
        <taxon>Eukaryota</taxon>
        <taxon>Fungi</taxon>
        <taxon>Dikarya</taxon>
        <taxon>Ascomycota</taxon>
        <taxon>Pezizomycotina</taxon>
        <taxon>Dothideomycetes</taxon>
        <taxon>Dothideomycetidae</taxon>
        <taxon>Mycosphaerellales</taxon>
        <taxon>Mycosphaerellaceae</taxon>
        <taxon>Zymoseptoria</taxon>
    </lineage>
</organism>
<evidence type="ECO:0008006" key="6">
    <source>
        <dbReference type="Google" id="ProtNLM"/>
    </source>
</evidence>
<proteinExistence type="inferred from homology"/>
<evidence type="ECO:0000256" key="1">
    <source>
        <dbReference type="ARBA" id="ARBA00005254"/>
    </source>
</evidence>
<evidence type="ECO:0000313" key="5">
    <source>
        <dbReference type="Proteomes" id="UP000245764"/>
    </source>
</evidence>